<keyword evidence="2" id="KW-1185">Reference proteome</keyword>
<organism evidence="1 2">
    <name type="scientific">Streptomyces demainii</name>
    <dbReference type="NCBI Taxonomy" id="588122"/>
    <lineage>
        <taxon>Bacteria</taxon>
        <taxon>Bacillati</taxon>
        <taxon>Actinomycetota</taxon>
        <taxon>Actinomycetes</taxon>
        <taxon>Kitasatosporales</taxon>
        <taxon>Streptomycetaceae</taxon>
        <taxon>Streptomyces</taxon>
    </lineage>
</organism>
<name>A0ABT9L864_9ACTN</name>
<comment type="caution">
    <text evidence="1">The sequence shown here is derived from an EMBL/GenBank/DDBJ whole genome shotgun (WGS) entry which is preliminary data.</text>
</comment>
<evidence type="ECO:0000313" key="1">
    <source>
        <dbReference type="EMBL" id="MDP9616490.1"/>
    </source>
</evidence>
<evidence type="ECO:0000313" key="2">
    <source>
        <dbReference type="Proteomes" id="UP001234880"/>
    </source>
</evidence>
<sequence length="46" mass="4781">MEFEVPGKNLGVRLSGEQAAGDRAVREPDHGQVCGGVESVLLATNS</sequence>
<dbReference type="EMBL" id="JAURUE010000005">
    <property type="protein sequence ID" value="MDP9616490.1"/>
    <property type="molecule type" value="Genomic_DNA"/>
</dbReference>
<protein>
    <submittedName>
        <fullName evidence="1">Uncharacterized protein</fullName>
    </submittedName>
</protein>
<accession>A0ABT9L864</accession>
<proteinExistence type="predicted"/>
<dbReference type="Proteomes" id="UP001234880">
    <property type="component" value="Unassembled WGS sequence"/>
</dbReference>
<gene>
    <name evidence="1" type="ORF">JOF35_008848</name>
</gene>
<reference evidence="1 2" key="1">
    <citation type="submission" date="2023-07" db="EMBL/GenBank/DDBJ databases">
        <title>Sequencing the genomes of 1000 actinobacteria strains.</title>
        <authorList>
            <person name="Klenk H.-P."/>
        </authorList>
    </citation>
    <scope>NUCLEOTIDE SEQUENCE [LARGE SCALE GENOMIC DNA]</scope>
    <source>
        <strain evidence="1 2">DSM 41600</strain>
    </source>
</reference>